<dbReference type="PROSITE" id="PS51257">
    <property type="entry name" value="PROKAR_LIPOPROTEIN"/>
    <property type="match status" value="1"/>
</dbReference>
<dbReference type="AlphaFoldDB" id="A0A399D477"/>
<organism evidence="2 3">
    <name type="scientific">Mariniphaga sediminis</name>
    <dbReference type="NCBI Taxonomy" id="1628158"/>
    <lineage>
        <taxon>Bacteria</taxon>
        <taxon>Pseudomonadati</taxon>
        <taxon>Bacteroidota</taxon>
        <taxon>Bacteroidia</taxon>
        <taxon>Marinilabiliales</taxon>
        <taxon>Prolixibacteraceae</taxon>
        <taxon>Mariniphaga</taxon>
    </lineage>
</organism>
<gene>
    <name evidence="2" type="ORF">D1164_06955</name>
</gene>
<accession>A0A399D477</accession>
<dbReference type="Proteomes" id="UP000266441">
    <property type="component" value="Unassembled WGS sequence"/>
</dbReference>
<proteinExistence type="predicted"/>
<comment type="caution">
    <text evidence="2">The sequence shown here is derived from an EMBL/GenBank/DDBJ whole genome shotgun (WGS) entry which is preliminary data.</text>
</comment>
<evidence type="ECO:0000256" key="1">
    <source>
        <dbReference type="SAM" id="SignalP"/>
    </source>
</evidence>
<feature type="signal peptide" evidence="1">
    <location>
        <begin position="1"/>
        <end position="22"/>
    </location>
</feature>
<name>A0A399D477_9BACT</name>
<sequence>MKKKRIYSFIMFFAFILFTAGSCEKEDEDPQLPPVTQTGEDTFGCLVNGDIWLPELVIAFPTQPRVSAKLVREFGYRMWEIGANQGAESSFYFGIHEDSLKVGKVNISTDEVYGRGIGLHYFSKNYEMTSFAWQKGLPVQFTITKLDTVNKIVSGIFSFDAINMSNDTVKITDGRFDIKIDRIDPIQ</sequence>
<dbReference type="EMBL" id="QWET01000004">
    <property type="protein sequence ID" value="RIH65998.1"/>
    <property type="molecule type" value="Genomic_DNA"/>
</dbReference>
<dbReference type="OrthoDB" id="881763at2"/>
<keyword evidence="3" id="KW-1185">Reference proteome</keyword>
<evidence type="ECO:0000313" key="3">
    <source>
        <dbReference type="Proteomes" id="UP000266441"/>
    </source>
</evidence>
<reference evidence="2 3" key="1">
    <citation type="journal article" date="2015" name="Int. J. Syst. Evol. Microbiol.">
        <title>Mariniphaga sediminis sp. nov., isolated from coastal sediment.</title>
        <authorList>
            <person name="Wang F.Q."/>
            <person name="Shen Q.Y."/>
            <person name="Chen G.J."/>
            <person name="Du Z.J."/>
        </authorList>
    </citation>
    <scope>NUCLEOTIDE SEQUENCE [LARGE SCALE GENOMIC DNA]</scope>
    <source>
        <strain evidence="2 3">SY21</strain>
    </source>
</reference>
<feature type="chain" id="PRO_5017286274" evidence="1">
    <location>
        <begin position="23"/>
        <end position="187"/>
    </location>
</feature>
<protein>
    <submittedName>
        <fullName evidence="2">Uncharacterized protein</fullName>
    </submittedName>
</protein>
<dbReference type="RefSeq" id="WP_119349233.1">
    <property type="nucleotide sequence ID" value="NZ_QWET01000004.1"/>
</dbReference>
<evidence type="ECO:0000313" key="2">
    <source>
        <dbReference type="EMBL" id="RIH65998.1"/>
    </source>
</evidence>
<keyword evidence="1" id="KW-0732">Signal</keyword>